<dbReference type="EMBL" id="UINC01126016">
    <property type="protein sequence ID" value="SVD04235.1"/>
    <property type="molecule type" value="Genomic_DNA"/>
</dbReference>
<name>A0A382S415_9ZZZZ</name>
<evidence type="ECO:0000313" key="1">
    <source>
        <dbReference type="EMBL" id="SVD04235.1"/>
    </source>
</evidence>
<sequence>MSWPKGWIHWMPDTESPGDRAGLRSVTRKAQRCNHPLTIDLL</sequence>
<feature type="non-terminal residue" evidence="1">
    <location>
        <position position="42"/>
    </location>
</feature>
<gene>
    <name evidence="1" type="ORF">METZ01_LOCUS357089</name>
</gene>
<dbReference type="AlphaFoldDB" id="A0A382S415"/>
<reference evidence="1" key="1">
    <citation type="submission" date="2018-05" db="EMBL/GenBank/DDBJ databases">
        <authorList>
            <person name="Lanie J.A."/>
            <person name="Ng W.-L."/>
            <person name="Kazmierczak K.M."/>
            <person name="Andrzejewski T.M."/>
            <person name="Davidsen T.M."/>
            <person name="Wayne K.J."/>
            <person name="Tettelin H."/>
            <person name="Glass J.I."/>
            <person name="Rusch D."/>
            <person name="Podicherti R."/>
            <person name="Tsui H.-C.T."/>
            <person name="Winkler M.E."/>
        </authorList>
    </citation>
    <scope>NUCLEOTIDE SEQUENCE</scope>
</reference>
<accession>A0A382S415</accession>
<organism evidence="1">
    <name type="scientific">marine metagenome</name>
    <dbReference type="NCBI Taxonomy" id="408172"/>
    <lineage>
        <taxon>unclassified sequences</taxon>
        <taxon>metagenomes</taxon>
        <taxon>ecological metagenomes</taxon>
    </lineage>
</organism>
<proteinExistence type="predicted"/>
<protein>
    <submittedName>
        <fullName evidence="1">Uncharacterized protein</fullName>
    </submittedName>
</protein>